<name>F5YAA0_LEAAZ</name>
<dbReference type="InParanoid" id="F5YAA0"/>
<sequence>MYIYRHAAETLAGLRKHFGAVLVTGPRQVGKTTLLEESVIRKSKGKIGRVTLDDPVSLEAARDDGGRFLLDHKPPVMIDEIQYAPNLFSFIKMAVDTEKKSGLFFMSGSQQFSLMKGVSESLAGRVGIIDILGLSMREISGDPCTEPFCPTADFLKIRGRSIPDFNYDKLWEIIWRGSMPKLYADPSTPIQAYYGTYLRTYIERDVRSIVNIGDERKFLSFIRACAARTGQMLNLVKLAEDVDVSRTTAERWLSILISANLIFLLKPFHVNIGKREIQTPKLYFLDTGLAAYLIGWDTPAVLRNGAMNGAFFETFVIAEIIKSYINKGIQAPVYYYRDKDQREIDLLIWHNGHLYPVEIKMTANPTRARIEAFKVLDGLPSPYERGEGALVCCYDKVVSLGNMDKALPVGWV</sequence>
<dbReference type="PANTHER" id="PTHR43566">
    <property type="entry name" value="CONSERVED PROTEIN"/>
    <property type="match status" value="1"/>
</dbReference>
<dbReference type="AlphaFoldDB" id="F5YAA0"/>
<dbReference type="InterPro" id="IPR027417">
    <property type="entry name" value="P-loop_NTPase"/>
</dbReference>
<dbReference type="RefSeq" id="WP_015711234.1">
    <property type="nucleotide sequence ID" value="NC_015577.1"/>
</dbReference>
<evidence type="ECO:0000313" key="4">
    <source>
        <dbReference type="Proteomes" id="UP000009222"/>
    </source>
</evidence>
<dbReference type="InterPro" id="IPR025420">
    <property type="entry name" value="DUF4143"/>
</dbReference>
<dbReference type="PANTHER" id="PTHR43566:SF2">
    <property type="entry name" value="DUF4143 DOMAIN-CONTAINING PROTEIN"/>
    <property type="match status" value="1"/>
</dbReference>
<gene>
    <name evidence="3" type="ordered locus">TREAZ_0730</name>
</gene>
<evidence type="ECO:0000313" key="3">
    <source>
        <dbReference type="EMBL" id="AEF83040.1"/>
    </source>
</evidence>
<dbReference type="SUPFAM" id="SSF52980">
    <property type="entry name" value="Restriction endonuclease-like"/>
    <property type="match status" value="1"/>
</dbReference>
<dbReference type="Pfam" id="PF13173">
    <property type="entry name" value="AAA_14"/>
    <property type="match status" value="1"/>
</dbReference>
<accession>F5YAA0</accession>
<feature type="domain" description="DUF4143" evidence="2">
    <location>
        <begin position="203"/>
        <end position="361"/>
    </location>
</feature>
<dbReference type="Proteomes" id="UP000009222">
    <property type="component" value="Chromosome"/>
</dbReference>
<dbReference type="STRING" id="545695.TREAZ_0730"/>
<dbReference type="KEGG" id="taz:TREAZ_0730"/>
<dbReference type="HOGENOM" id="CLU_041527_3_1_12"/>
<dbReference type="eggNOG" id="COG1373">
    <property type="taxonomic scope" value="Bacteria"/>
</dbReference>
<organism evidence="3 4">
    <name type="scientific">Leadbettera azotonutricia (strain ATCC BAA-888 / DSM 13862 / ZAS-9)</name>
    <name type="common">Treponema azotonutricium</name>
    <dbReference type="NCBI Taxonomy" id="545695"/>
    <lineage>
        <taxon>Bacteria</taxon>
        <taxon>Pseudomonadati</taxon>
        <taxon>Spirochaetota</taxon>
        <taxon>Spirochaetia</taxon>
        <taxon>Spirochaetales</taxon>
        <taxon>Breznakiellaceae</taxon>
        <taxon>Leadbettera</taxon>
    </lineage>
</organism>
<feature type="domain" description="AAA" evidence="1">
    <location>
        <begin position="20"/>
        <end position="139"/>
    </location>
</feature>
<dbReference type="SUPFAM" id="SSF52540">
    <property type="entry name" value="P-loop containing nucleoside triphosphate hydrolases"/>
    <property type="match status" value="1"/>
</dbReference>
<reference evidence="3 4" key="2">
    <citation type="journal article" date="2011" name="ISME J.">
        <title>RNA-seq reveals cooperative metabolic interactions between two termite-gut spirochete species in co-culture.</title>
        <authorList>
            <person name="Rosenthal A.Z."/>
            <person name="Matson E.G."/>
            <person name="Eldar A."/>
            <person name="Leadbetter J.R."/>
        </authorList>
    </citation>
    <scope>NUCLEOTIDE SEQUENCE [LARGE SCALE GENOMIC DNA]</scope>
    <source>
        <strain evidence="4">ATCC BAA-888 / DSM 13862 / ZAS-9</strain>
    </source>
</reference>
<dbReference type="Pfam" id="PF13635">
    <property type="entry name" value="DUF4143"/>
    <property type="match status" value="1"/>
</dbReference>
<keyword evidence="4" id="KW-1185">Reference proteome</keyword>
<protein>
    <submittedName>
        <fullName evidence="3">ATPase</fullName>
    </submittedName>
</protein>
<dbReference type="EMBL" id="CP001841">
    <property type="protein sequence ID" value="AEF83040.1"/>
    <property type="molecule type" value="Genomic_DNA"/>
</dbReference>
<proteinExistence type="predicted"/>
<reference evidence="4" key="1">
    <citation type="submission" date="2009-12" db="EMBL/GenBank/DDBJ databases">
        <title>Complete sequence of Treponema azotonutricium strain ZAS-9.</title>
        <authorList>
            <person name="Tetu S.G."/>
            <person name="Matson E."/>
            <person name="Ren Q."/>
            <person name="Seshadri R."/>
            <person name="Elbourne L."/>
            <person name="Hassan K.A."/>
            <person name="Durkin A."/>
            <person name="Radune D."/>
            <person name="Mohamoud Y."/>
            <person name="Shay R."/>
            <person name="Jin S."/>
            <person name="Zhang X."/>
            <person name="Lucey K."/>
            <person name="Ballor N.R."/>
            <person name="Ottesen E."/>
            <person name="Rosenthal R."/>
            <person name="Allen A."/>
            <person name="Leadbetter J.R."/>
            <person name="Paulsen I.T."/>
        </authorList>
    </citation>
    <scope>NUCLEOTIDE SEQUENCE [LARGE SCALE GENOMIC DNA]</scope>
    <source>
        <strain evidence="4">ATCC BAA-888 / DSM 13862 / ZAS-9</strain>
    </source>
</reference>
<evidence type="ECO:0000259" key="2">
    <source>
        <dbReference type="Pfam" id="PF13635"/>
    </source>
</evidence>
<dbReference type="InterPro" id="IPR041682">
    <property type="entry name" value="AAA_14"/>
</dbReference>
<dbReference type="InterPro" id="IPR011335">
    <property type="entry name" value="Restrct_endonuc-II-like"/>
</dbReference>
<dbReference type="OrthoDB" id="9801684at2"/>
<evidence type="ECO:0000259" key="1">
    <source>
        <dbReference type="Pfam" id="PF13173"/>
    </source>
</evidence>